<dbReference type="PANTHER" id="PTHR40727:SF1">
    <property type="entry name" value="BACTERIO-OPSIN ACTIVATOR"/>
    <property type="match status" value="1"/>
</dbReference>
<dbReference type="NCBIfam" id="TIGR03879">
    <property type="entry name" value="near_KaiC_dom"/>
    <property type="match status" value="1"/>
</dbReference>
<accession>B8D394</accession>
<dbReference type="RefSeq" id="WP_012607707.1">
    <property type="nucleotide sequence ID" value="NC_011766.1"/>
</dbReference>
<dbReference type="GeneID" id="7170371"/>
<dbReference type="eggNOG" id="arCOG00921">
    <property type="taxonomic scope" value="Archaea"/>
</dbReference>
<gene>
    <name evidence="2" type="ordered locus">DKAM_0036</name>
</gene>
<dbReference type="PANTHER" id="PTHR40727">
    <property type="entry name" value="TRANSCRIPTION REGULATOR, ENCODED NEXT TO RECA SUPERFAMILY ATPASE-RELATED"/>
    <property type="match status" value="1"/>
</dbReference>
<dbReference type="AlphaFoldDB" id="B8D394"/>
<dbReference type="KEGG" id="dka:DKAM_0036"/>
<name>B8D394_DESA1</name>
<evidence type="ECO:0000256" key="1">
    <source>
        <dbReference type="SAM" id="Coils"/>
    </source>
</evidence>
<sequence>MGEINPTGEATNIGTSGSGDVLIDLSNIPLKPLGKREISQLEMALIIGTLYRPEILELIHDPVERSTWVDSLAVAAGAYARMKAGLPVSQIAEELGRSETTIRSHLNMKTKAGKLIHETYEKLKKGELKLLIPFIKAPAAGFEDQIKVLKEEIEKQREKNKQLEARVNELTELLKHRENEVQALKEEVNRLQNELEAKNKELNTCIDNNRLLKDKIDGFMKNLYKVLEELQSTINTG</sequence>
<dbReference type="InterPro" id="IPR022285">
    <property type="entry name" value="CHP03879_regulat_dom_put"/>
</dbReference>
<dbReference type="SUPFAM" id="SSF58100">
    <property type="entry name" value="Bacterial hemolysins"/>
    <property type="match status" value="1"/>
</dbReference>
<evidence type="ECO:0000313" key="2">
    <source>
        <dbReference type="EMBL" id="ACL10365.1"/>
    </source>
</evidence>
<feature type="coiled-coil region" evidence="1">
    <location>
        <begin position="139"/>
        <end position="208"/>
    </location>
</feature>
<protein>
    <submittedName>
        <fullName evidence="2">Transcriptional regulators-like protein</fullName>
    </submittedName>
</protein>
<dbReference type="STRING" id="490899.DKAM_0036"/>
<proteinExistence type="predicted"/>
<dbReference type="EMBL" id="CP001140">
    <property type="protein sequence ID" value="ACL10365.1"/>
    <property type="molecule type" value="Genomic_DNA"/>
</dbReference>
<organism evidence="2 3">
    <name type="scientific">Desulfurococcus amylolyticus (strain DSM 18924 / JCM 16383 / VKM B-2413 / 1221n)</name>
    <name type="common">Desulfurococcus kamchatkensis</name>
    <dbReference type="NCBI Taxonomy" id="490899"/>
    <lineage>
        <taxon>Archaea</taxon>
        <taxon>Thermoproteota</taxon>
        <taxon>Thermoprotei</taxon>
        <taxon>Desulfurococcales</taxon>
        <taxon>Desulfurococcaceae</taxon>
        <taxon>Desulfurococcus</taxon>
    </lineage>
</organism>
<keyword evidence="1" id="KW-0175">Coiled coil</keyword>
<evidence type="ECO:0000313" key="3">
    <source>
        <dbReference type="Proteomes" id="UP000006903"/>
    </source>
</evidence>
<dbReference type="HOGENOM" id="CLU_109226_0_0_2"/>
<reference evidence="2 3" key="1">
    <citation type="journal article" date="2009" name="J. Bacteriol.">
        <title>Complete genome sequence of the anaerobic, protein-degrading hyperthermophilic crenarchaeon Desulfurococcus kamchatkensis.</title>
        <authorList>
            <person name="Ravin N.V."/>
            <person name="Mardanov A.V."/>
            <person name="Beletsky A.V."/>
            <person name="Kublanov I.V."/>
            <person name="Kolganova T.V."/>
            <person name="Lebedinsky A.V."/>
            <person name="Chernyh N.A."/>
            <person name="Bonch-Osmolovskaya E.A."/>
            <person name="Skryabin K.G."/>
        </authorList>
    </citation>
    <scope>NUCLEOTIDE SEQUENCE [LARGE SCALE GENOMIC DNA]</scope>
    <source>
        <strain evidence="3">DSM 18924 / JCM 16383 / VKM B-2413 / 1221n</strain>
    </source>
</reference>
<dbReference type="Proteomes" id="UP000006903">
    <property type="component" value="Chromosome"/>
</dbReference>